<reference evidence="2" key="1">
    <citation type="submission" date="2023-10" db="EMBL/GenBank/DDBJ databases">
        <authorList>
            <person name="Chen Y."/>
            <person name="Shah S."/>
            <person name="Dougan E. K."/>
            <person name="Thang M."/>
            <person name="Chan C."/>
        </authorList>
    </citation>
    <scope>NUCLEOTIDE SEQUENCE [LARGE SCALE GENOMIC DNA]</scope>
</reference>
<evidence type="ECO:0000313" key="3">
    <source>
        <dbReference type="Proteomes" id="UP001189429"/>
    </source>
</evidence>
<feature type="transmembrane region" description="Helical" evidence="1">
    <location>
        <begin position="6"/>
        <end position="26"/>
    </location>
</feature>
<sequence length="55" mass="6205">MLISVFMIFTVDLLMPYLSLAVAALLKLSMAVLMRSLVFLIVLALNVFFLLKMEP</sequence>
<feature type="transmembrane region" description="Helical" evidence="1">
    <location>
        <begin position="33"/>
        <end position="51"/>
    </location>
</feature>
<dbReference type="Proteomes" id="UP001189429">
    <property type="component" value="Unassembled WGS sequence"/>
</dbReference>
<keyword evidence="3" id="KW-1185">Reference proteome</keyword>
<organism evidence="2 3">
    <name type="scientific">Prorocentrum cordatum</name>
    <dbReference type="NCBI Taxonomy" id="2364126"/>
    <lineage>
        <taxon>Eukaryota</taxon>
        <taxon>Sar</taxon>
        <taxon>Alveolata</taxon>
        <taxon>Dinophyceae</taxon>
        <taxon>Prorocentrales</taxon>
        <taxon>Prorocentraceae</taxon>
        <taxon>Prorocentrum</taxon>
    </lineage>
</organism>
<protein>
    <recommendedName>
        <fullName evidence="4">Transmembrane protein 138</fullName>
    </recommendedName>
</protein>
<accession>A0ABN9VIW5</accession>
<feature type="non-terminal residue" evidence="2">
    <location>
        <position position="55"/>
    </location>
</feature>
<evidence type="ECO:0000256" key="1">
    <source>
        <dbReference type="SAM" id="Phobius"/>
    </source>
</evidence>
<keyword evidence="1" id="KW-0472">Membrane</keyword>
<name>A0ABN9VIW5_9DINO</name>
<evidence type="ECO:0008006" key="4">
    <source>
        <dbReference type="Google" id="ProtNLM"/>
    </source>
</evidence>
<proteinExistence type="predicted"/>
<dbReference type="EMBL" id="CAUYUJ010017120">
    <property type="protein sequence ID" value="CAK0871992.1"/>
    <property type="molecule type" value="Genomic_DNA"/>
</dbReference>
<keyword evidence="1" id="KW-0812">Transmembrane</keyword>
<comment type="caution">
    <text evidence="2">The sequence shown here is derived from an EMBL/GenBank/DDBJ whole genome shotgun (WGS) entry which is preliminary data.</text>
</comment>
<gene>
    <name evidence="2" type="ORF">PCOR1329_LOCUS57598</name>
</gene>
<evidence type="ECO:0000313" key="2">
    <source>
        <dbReference type="EMBL" id="CAK0871992.1"/>
    </source>
</evidence>
<keyword evidence="1" id="KW-1133">Transmembrane helix</keyword>